<keyword evidence="2 4" id="KW-0456">Lyase</keyword>
<reference evidence="5" key="2">
    <citation type="submission" date="2011-02" db="EMBL/GenBank/DDBJ databases">
        <title>The complete genome of Pedobacter saltans DSM 12145.</title>
        <authorList>
            <consortium name="US DOE Joint Genome Institute (JGI-PGF)"/>
            <person name="Lucas S."/>
            <person name="Copeland A."/>
            <person name="Lapidus A."/>
            <person name="Bruce D."/>
            <person name="Goodwin L."/>
            <person name="Pitluck S."/>
            <person name="Kyrpides N."/>
            <person name="Mavromatis K."/>
            <person name="Pagani I."/>
            <person name="Ivanova N."/>
            <person name="Ovchinnikova G."/>
            <person name="Lu M."/>
            <person name="Detter J.C."/>
            <person name="Han C."/>
            <person name="Land M."/>
            <person name="Hauser L."/>
            <person name="Markowitz V."/>
            <person name="Cheng J.-F."/>
            <person name="Hugenholtz P."/>
            <person name="Woyke T."/>
            <person name="Wu D."/>
            <person name="Tindall B."/>
            <person name="Pomrenke H.G."/>
            <person name="Brambilla E."/>
            <person name="Klenk H.-P."/>
            <person name="Eisen J.A."/>
        </authorList>
    </citation>
    <scope>NUCLEOTIDE SEQUENCE [LARGE SCALE GENOMIC DNA]</scope>
    <source>
        <strain evidence="5">ATCC 51119 / DSM 12145 / JCM 21818 / LMG 10337 / NBRC 100064 / NCIMB 13643</strain>
    </source>
</reference>
<protein>
    <submittedName>
        <fullName evidence="4">Enoyl-CoA hydratase/isomerase</fullName>
        <ecNumber evidence="4">4.2.1.55</ecNumber>
    </submittedName>
</protein>
<evidence type="ECO:0000256" key="1">
    <source>
        <dbReference type="ARBA" id="ARBA00005254"/>
    </source>
</evidence>
<dbReference type="FunFam" id="3.90.226.10:FF:000009">
    <property type="entry name" value="Carnitinyl-CoA dehydratase"/>
    <property type="match status" value="1"/>
</dbReference>
<dbReference type="EMBL" id="CP002545">
    <property type="protein sequence ID" value="ADY53325.1"/>
    <property type="molecule type" value="Genomic_DNA"/>
</dbReference>
<dbReference type="AlphaFoldDB" id="F0S7S0"/>
<evidence type="ECO:0000313" key="4">
    <source>
        <dbReference type="EMBL" id="ADY53325.1"/>
    </source>
</evidence>
<dbReference type="SUPFAM" id="SSF52096">
    <property type="entry name" value="ClpP/crotonase"/>
    <property type="match status" value="1"/>
</dbReference>
<accession>F0S7S0</accession>
<dbReference type="STRING" id="762903.Pedsa_2784"/>
<keyword evidence="5" id="KW-1185">Reference proteome</keyword>
<evidence type="ECO:0000256" key="3">
    <source>
        <dbReference type="RuleBase" id="RU003707"/>
    </source>
</evidence>
<sequence length="258" mass="28282">MNMGYENLKIEKADNILLVTISREKQLNALNKQTIEELYELLIAEKENQTTSGVIITGAGEKSFVAGADINEFLNLDKGQAIALSERGHHVFNTIEDFPKPIIAAINGYALGGGLELALACHLRIASENARFGFPELNLGIIPGYGGTQRLPELIGKGRAMEMILTTQQITSNQALDYGLINDLVLKDQLLTAAKELIQKIISKSPEAVKSAIRAVNGNCRDKNGFKIEIDEFSKCCGTQNFREGVAAFLEKRPSKFQ</sequence>
<proteinExistence type="inferred from homology"/>
<dbReference type="EC" id="4.2.1.55" evidence="4"/>
<reference evidence="4 5" key="1">
    <citation type="journal article" date="2011" name="Stand. Genomic Sci.">
        <title>Complete genome sequence of the gliding, heparinolytic Pedobacter saltans type strain (113).</title>
        <authorList>
            <person name="Liolios K."/>
            <person name="Sikorski J."/>
            <person name="Lu M."/>
            <person name="Nolan M."/>
            <person name="Lapidus A."/>
            <person name="Lucas S."/>
            <person name="Hammon N."/>
            <person name="Deshpande S."/>
            <person name="Cheng J.F."/>
            <person name="Tapia R."/>
            <person name="Han C."/>
            <person name="Goodwin L."/>
            <person name="Pitluck S."/>
            <person name="Huntemann M."/>
            <person name="Ivanova N."/>
            <person name="Pagani I."/>
            <person name="Mavromatis K."/>
            <person name="Ovchinikova G."/>
            <person name="Pati A."/>
            <person name="Chen A."/>
            <person name="Palaniappan K."/>
            <person name="Land M."/>
            <person name="Hauser L."/>
            <person name="Brambilla E.M."/>
            <person name="Kotsyurbenko O."/>
            <person name="Rohde M."/>
            <person name="Tindall B.J."/>
            <person name="Abt B."/>
            <person name="Goker M."/>
            <person name="Detter J.C."/>
            <person name="Woyke T."/>
            <person name="Bristow J."/>
            <person name="Eisen J.A."/>
            <person name="Markowitz V."/>
            <person name="Hugenholtz P."/>
            <person name="Klenk H.P."/>
            <person name="Kyrpides N.C."/>
        </authorList>
    </citation>
    <scope>NUCLEOTIDE SEQUENCE [LARGE SCALE GENOMIC DNA]</scope>
    <source>
        <strain evidence="5">ATCC 51119 / DSM 12145 / JCM 21818 / LMG 10337 / NBRC 100064 / NCIMB 13643</strain>
    </source>
</reference>
<dbReference type="HOGENOM" id="CLU_009834_7_6_10"/>
<evidence type="ECO:0000313" key="5">
    <source>
        <dbReference type="Proteomes" id="UP000000310"/>
    </source>
</evidence>
<dbReference type="eggNOG" id="COG1024">
    <property type="taxonomic scope" value="Bacteria"/>
</dbReference>
<dbReference type="InterPro" id="IPR029045">
    <property type="entry name" value="ClpP/crotonase-like_dom_sf"/>
</dbReference>
<dbReference type="Proteomes" id="UP000000310">
    <property type="component" value="Chromosome"/>
</dbReference>
<dbReference type="GO" id="GO:0016829">
    <property type="term" value="F:lyase activity"/>
    <property type="evidence" value="ECO:0007669"/>
    <property type="project" value="UniProtKB-KW"/>
</dbReference>
<evidence type="ECO:0000256" key="2">
    <source>
        <dbReference type="ARBA" id="ARBA00023239"/>
    </source>
</evidence>
<dbReference type="InterPro" id="IPR018376">
    <property type="entry name" value="Enoyl-CoA_hyd/isom_CS"/>
</dbReference>
<dbReference type="Pfam" id="PF00378">
    <property type="entry name" value="ECH_1"/>
    <property type="match status" value="1"/>
</dbReference>
<dbReference type="PANTHER" id="PTHR11941">
    <property type="entry name" value="ENOYL-COA HYDRATASE-RELATED"/>
    <property type="match status" value="1"/>
</dbReference>
<dbReference type="Gene3D" id="3.90.226.10">
    <property type="entry name" value="2-enoyl-CoA Hydratase, Chain A, domain 1"/>
    <property type="match status" value="1"/>
</dbReference>
<dbReference type="InterPro" id="IPR001753">
    <property type="entry name" value="Enoyl-CoA_hydra/iso"/>
</dbReference>
<dbReference type="PROSITE" id="PS00166">
    <property type="entry name" value="ENOYL_COA_HYDRATASE"/>
    <property type="match status" value="1"/>
</dbReference>
<dbReference type="KEGG" id="psn:Pedsa_2784"/>
<gene>
    <name evidence="4" type="ordered locus">Pedsa_2784</name>
</gene>
<name>F0S7S0_PSESL</name>
<dbReference type="CDD" id="cd06558">
    <property type="entry name" value="crotonase-like"/>
    <property type="match status" value="1"/>
</dbReference>
<comment type="similarity">
    <text evidence="1 3">Belongs to the enoyl-CoA hydratase/isomerase family.</text>
</comment>
<dbReference type="PANTHER" id="PTHR11941:SF54">
    <property type="entry name" value="ENOYL-COA HYDRATASE, MITOCHONDRIAL"/>
    <property type="match status" value="1"/>
</dbReference>
<dbReference type="GO" id="GO:0006635">
    <property type="term" value="P:fatty acid beta-oxidation"/>
    <property type="evidence" value="ECO:0007669"/>
    <property type="project" value="TreeGrafter"/>
</dbReference>
<organism evidence="4 5">
    <name type="scientific">Pseudopedobacter saltans (strain ATCC 51119 / DSM 12145 / JCM 21818 / CCUG 39354 / LMG 10337 / NBRC 100064 / NCIMB 13643)</name>
    <name type="common">Pedobacter saltans</name>
    <dbReference type="NCBI Taxonomy" id="762903"/>
    <lineage>
        <taxon>Bacteria</taxon>
        <taxon>Pseudomonadati</taxon>
        <taxon>Bacteroidota</taxon>
        <taxon>Sphingobacteriia</taxon>
        <taxon>Sphingobacteriales</taxon>
        <taxon>Sphingobacteriaceae</taxon>
        <taxon>Pseudopedobacter</taxon>
    </lineage>
</organism>